<dbReference type="GO" id="GO:0006829">
    <property type="term" value="P:zinc ion transport"/>
    <property type="evidence" value="ECO:0007669"/>
    <property type="project" value="UniProtKB-KW"/>
</dbReference>
<dbReference type="PANTHER" id="PTHR42734">
    <property type="entry name" value="METAL TRANSPORT SYSTEM ATP-BINDING PROTEIN TM_0124-RELATED"/>
    <property type="match status" value="1"/>
</dbReference>
<dbReference type="EMBL" id="JACIDM010000001">
    <property type="protein sequence ID" value="MBB4082009.1"/>
    <property type="molecule type" value="Genomic_DNA"/>
</dbReference>
<dbReference type="Pfam" id="PF00005">
    <property type="entry name" value="ABC_tran"/>
    <property type="match status" value="1"/>
</dbReference>
<accession>A0A7W6NP14</accession>
<reference evidence="8 9" key="1">
    <citation type="submission" date="2020-08" db="EMBL/GenBank/DDBJ databases">
        <title>Genomic Encyclopedia of Type Strains, Phase IV (KMG-IV): sequencing the most valuable type-strain genomes for metagenomic binning, comparative biology and taxonomic classification.</title>
        <authorList>
            <person name="Goeker M."/>
        </authorList>
    </citation>
    <scope>NUCLEOTIDE SEQUENCE [LARGE SCALE GENOMIC DNA]</scope>
    <source>
        <strain evidence="8 9">DSM 23960</strain>
    </source>
</reference>
<proteinExistence type="inferred from homology"/>
<gene>
    <name evidence="8" type="ORF">GGR12_000848</name>
</gene>
<dbReference type="AlphaFoldDB" id="A0A7W6NP14"/>
<dbReference type="RefSeq" id="WP_183203140.1">
    <property type="nucleotide sequence ID" value="NZ_BAAAER010000004.1"/>
</dbReference>
<evidence type="ECO:0000256" key="4">
    <source>
        <dbReference type="ARBA" id="ARBA00022840"/>
    </source>
</evidence>
<organism evidence="8 9">
    <name type="scientific">Brevundimonas lenta</name>
    <dbReference type="NCBI Taxonomy" id="424796"/>
    <lineage>
        <taxon>Bacteria</taxon>
        <taxon>Pseudomonadati</taxon>
        <taxon>Pseudomonadota</taxon>
        <taxon>Alphaproteobacteria</taxon>
        <taxon>Caulobacterales</taxon>
        <taxon>Caulobacteraceae</taxon>
        <taxon>Brevundimonas</taxon>
    </lineage>
</organism>
<dbReference type="Proteomes" id="UP000529946">
    <property type="component" value="Unassembled WGS sequence"/>
</dbReference>
<dbReference type="InterPro" id="IPR050153">
    <property type="entry name" value="Metal_Ion_Import_ABC"/>
</dbReference>
<keyword evidence="9" id="KW-1185">Reference proteome</keyword>
<keyword evidence="6" id="KW-0406">Ion transport</keyword>
<dbReference type="InterPro" id="IPR017871">
    <property type="entry name" value="ABC_transporter-like_CS"/>
</dbReference>
<dbReference type="SMART" id="SM00382">
    <property type="entry name" value="AAA"/>
    <property type="match status" value="1"/>
</dbReference>
<sequence length="235" mass="24427">MSGLLLERLVAGRKGFRLPPLDLLVRPGEVVALIGPNGAGKTTLLKTLAGLLPPLQGQVARPGKAAYLSPPGSVAAGFSALHLTALGRAALRRWSPGLALADFEAARAALDRLDVGHLADRPFDRLSSGQQQLVLIARLFVQDAPICLLDEPLALLDPAHGQAVEAAVRALAAEGRMVIASTHHLPFAAQADRVVAIGPDWIDISAPARALGPDRIRALFGIEAPACPCCGQAVG</sequence>
<evidence type="ECO:0000313" key="9">
    <source>
        <dbReference type="Proteomes" id="UP000529946"/>
    </source>
</evidence>
<comment type="caution">
    <text evidence="8">The sequence shown here is derived from an EMBL/GenBank/DDBJ whole genome shotgun (WGS) entry which is preliminary data.</text>
</comment>
<dbReference type="PROSITE" id="PS00211">
    <property type="entry name" value="ABC_TRANSPORTER_1"/>
    <property type="match status" value="1"/>
</dbReference>
<protein>
    <submittedName>
        <fullName evidence="8">Iron complex transport system ATP-binding protein</fullName>
    </submittedName>
</protein>
<name>A0A7W6NP14_9CAUL</name>
<evidence type="ECO:0000256" key="6">
    <source>
        <dbReference type="ARBA" id="ARBA00023065"/>
    </source>
</evidence>
<dbReference type="PROSITE" id="PS50893">
    <property type="entry name" value="ABC_TRANSPORTER_2"/>
    <property type="match status" value="1"/>
</dbReference>
<dbReference type="SUPFAM" id="SSF52540">
    <property type="entry name" value="P-loop containing nucleoside triphosphate hydrolases"/>
    <property type="match status" value="1"/>
</dbReference>
<keyword evidence="3" id="KW-0547">Nucleotide-binding</keyword>
<dbReference type="GO" id="GO:0016887">
    <property type="term" value="F:ATP hydrolysis activity"/>
    <property type="evidence" value="ECO:0007669"/>
    <property type="project" value="InterPro"/>
</dbReference>
<evidence type="ECO:0000256" key="2">
    <source>
        <dbReference type="ARBA" id="ARBA00022448"/>
    </source>
</evidence>
<keyword evidence="4 8" id="KW-0067">ATP-binding</keyword>
<evidence type="ECO:0000256" key="3">
    <source>
        <dbReference type="ARBA" id="ARBA00022741"/>
    </source>
</evidence>
<dbReference type="Gene3D" id="3.40.50.300">
    <property type="entry name" value="P-loop containing nucleotide triphosphate hydrolases"/>
    <property type="match status" value="1"/>
</dbReference>
<feature type="domain" description="ABC transporter" evidence="7">
    <location>
        <begin position="1"/>
        <end position="224"/>
    </location>
</feature>
<comment type="similarity">
    <text evidence="1">Belongs to the ABC transporter superfamily.</text>
</comment>
<keyword evidence="2" id="KW-0813">Transport</keyword>
<dbReference type="InterPro" id="IPR003593">
    <property type="entry name" value="AAA+_ATPase"/>
</dbReference>
<keyword evidence="5" id="KW-0864">Zinc transport</keyword>
<evidence type="ECO:0000256" key="1">
    <source>
        <dbReference type="ARBA" id="ARBA00005417"/>
    </source>
</evidence>
<keyword evidence="5" id="KW-0862">Zinc</keyword>
<evidence type="ECO:0000313" key="8">
    <source>
        <dbReference type="EMBL" id="MBB4082009.1"/>
    </source>
</evidence>
<dbReference type="GO" id="GO:0005524">
    <property type="term" value="F:ATP binding"/>
    <property type="evidence" value="ECO:0007669"/>
    <property type="project" value="UniProtKB-KW"/>
</dbReference>
<evidence type="ECO:0000256" key="5">
    <source>
        <dbReference type="ARBA" id="ARBA00022906"/>
    </source>
</evidence>
<dbReference type="InterPro" id="IPR027417">
    <property type="entry name" value="P-loop_NTPase"/>
</dbReference>
<dbReference type="InterPro" id="IPR003439">
    <property type="entry name" value="ABC_transporter-like_ATP-bd"/>
</dbReference>
<evidence type="ECO:0000259" key="7">
    <source>
        <dbReference type="PROSITE" id="PS50893"/>
    </source>
</evidence>
<dbReference type="PANTHER" id="PTHR42734:SF6">
    <property type="entry name" value="MOLYBDATE IMPORT ATP-BINDING PROTEIN MOLC"/>
    <property type="match status" value="1"/>
</dbReference>